<dbReference type="SMART" id="SM00530">
    <property type="entry name" value="HTH_XRE"/>
    <property type="match status" value="1"/>
</dbReference>
<name>A0A329R2U3_9ACTN</name>
<dbReference type="CDD" id="cd00093">
    <property type="entry name" value="HTH_XRE"/>
    <property type="match status" value="1"/>
</dbReference>
<organism evidence="3 4">
    <name type="scientific">Phytoactinopolyspora halophila</name>
    <dbReference type="NCBI Taxonomy" id="1981511"/>
    <lineage>
        <taxon>Bacteria</taxon>
        <taxon>Bacillati</taxon>
        <taxon>Actinomycetota</taxon>
        <taxon>Actinomycetes</taxon>
        <taxon>Jiangellales</taxon>
        <taxon>Jiangellaceae</taxon>
        <taxon>Phytoactinopolyspora</taxon>
    </lineage>
</organism>
<dbReference type="Pfam" id="PF13560">
    <property type="entry name" value="HTH_31"/>
    <property type="match status" value="1"/>
</dbReference>
<dbReference type="InterPro" id="IPR001387">
    <property type="entry name" value="Cro/C1-type_HTH"/>
</dbReference>
<dbReference type="PANTHER" id="PTHR46797:SF1">
    <property type="entry name" value="METHYLPHOSPHONATE SYNTHASE"/>
    <property type="match status" value="1"/>
</dbReference>
<keyword evidence="4" id="KW-1185">Reference proteome</keyword>
<dbReference type="PANTHER" id="PTHR46797">
    <property type="entry name" value="HTH-TYPE TRANSCRIPTIONAL REGULATOR"/>
    <property type="match status" value="1"/>
</dbReference>
<feature type="domain" description="HTH cro/C1-type" evidence="2">
    <location>
        <begin position="16"/>
        <end position="70"/>
    </location>
</feature>
<accession>A0A329R2U3</accession>
<dbReference type="InterPro" id="IPR010982">
    <property type="entry name" value="Lambda_DNA-bd_dom_sf"/>
</dbReference>
<keyword evidence="1" id="KW-0238">DNA-binding</keyword>
<evidence type="ECO:0000256" key="1">
    <source>
        <dbReference type="ARBA" id="ARBA00023125"/>
    </source>
</evidence>
<dbReference type="Gene3D" id="1.10.260.40">
    <property type="entry name" value="lambda repressor-like DNA-binding domains"/>
    <property type="match status" value="1"/>
</dbReference>
<dbReference type="RefSeq" id="WP_112256572.1">
    <property type="nucleotide sequence ID" value="NZ_QMIG01000001.1"/>
</dbReference>
<comment type="caution">
    <text evidence="3">The sequence shown here is derived from an EMBL/GenBank/DDBJ whole genome shotgun (WGS) entry which is preliminary data.</text>
</comment>
<dbReference type="OrthoDB" id="9803379at2"/>
<reference evidence="3 4" key="1">
    <citation type="submission" date="2018-06" db="EMBL/GenBank/DDBJ databases">
        <title>Phytoactinopolyspora halophila sp. nov., a novel halophilic actinomycete isolated from a saline soil in China.</title>
        <authorList>
            <person name="Tang S.-K."/>
        </authorList>
    </citation>
    <scope>NUCLEOTIDE SEQUENCE [LARGE SCALE GENOMIC DNA]</scope>
    <source>
        <strain evidence="3 4">YIM 96934</strain>
    </source>
</reference>
<proteinExistence type="predicted"/>
<dbReference type="GO" id="GO:0003677">
    <property type="term" value="F:DNA binding"/>
    <property type="evidence" value="ECO:0007669"/>
    <property type="project" value="UniProtKB-KW"/>
</dbReference>
<evidence type="ECO:0000313" key="4">
    <source>
        <dbReference type="Proteomes" id="UP000250462"/>
    </source>
</evidence>
<dbReference type="InterPro" id="IPR050807">
    <property type="entry name" value="TransReg_Diox_bact_type"/>
</dbReference>
<dbReference type="SUPFAM" id="SSF47413">
    <property type="entry name" value="lambda repressor-like DNA-binding domains"/>
    <property type="match status" value="1"/>
</dbReference>
<dbReference type="GO" id="GO:0005829">
    <property type="term" value="C:cytosol"/>
    <property type="evidence" value="ECO:0007669"/>
    <property type="project" value="TreeGrafter"/>
</dbReference>
<dbReference type="Proteomes" id="UP000250462">
    <property type="component" value="Unassembled WGS sequence"/>
</dbReference>
<sequence length="85" mass="9992">MATRDRPEYDRLLTAIRDIRHERGLTQREVANRLGTYQEWINRSETGERRLDAVELYDIARALDVDLAEILRRAGLIGRHRQHPG</sequence>
<dbReference type="PROSITE" id="PS50943">
    <property type="entry name" value="HTH_CROC1"/>
    <property type="match status" value="1"/>
</dbReference>
<protein>
    <submittedName>
        <fullName evidence="3">Transcriptional regulator</fullName>
    </submittedName>
</protein>
<dbReference type="EMBL" id="QMIG01000001">
    <property type="protein sequence ID" value="RAW18861.1"/>
    <property type="molecule type" value="Genomic_DNA"/>
</dbReference>
<dbReference type="GO" id="GO:0003700">
    <property type="term" value="F:DNA-binding transcription factor activity"/>
    <property type="evidence" value="ECO:0007669"/>
    <property type="project" value="TreeGrafter"/>
</dbReference>
<evidence type="ECO:0000259" key="2">
    <source>
        <dbReference type="PROSITE" id="PS50943"/>
    </source>
</evidence>
<evidence type="ECO:0000313" key="3">
    <source>
        <dbReference type="EMBL" id="RAW18861.1"/>
    </source>
</evidence>
<dbReference type="AlphaFoldDB" id="A0A329R2U3"/>
<gene>
    <name evidence="3" type="ORF">DPM12_02060</name>
</gene>